<name>A0A497ET33_9CREN</name>
<protein>
    <submittedName>
        <fullName evidence="1">Uncharacterized protein</fullName>
    </submittedName>
</protein>
<proteinExistence type="predicted"/>
<sequence length="138" mass="15501">MSRENERLAIELNKGLAKLGDALINFLFSSAKTKATNTPTGGRVPNKVLSKALKYANICLDMFSYGELKDKADLVEAIIAYAWLNRILTLQELEEILVAYLRRLQFNSLELEKELLAKGFASMLKTIIERLSVLHGQT</sequence>
<dbReference type="Pfam" id="PF11469">
    <property type="entry name" value="Ribonucleas_3_2"/>
    <property type="match status" value="1"/>
</dbReference>
<comment type="caution">
    <text evidence="1">The sequence shown here is derived from an EMBL/GenBank/DDBJ whole genome shotgun (WGS) entry which is preliminary data.</text>
</comment>
<dbReference type="AlphaFoldDB" id="A0A497ET33"/>
<gene>
    <name evidence="1" type="ORF">DRJ31_01905</name>
</gene>
<dbReference type="InterPro" id="IPR021568">
    <property type="entry name" value="Ribonuclease_III_archaeal"/>
</dbReference>
<evidence type="ECO:0000313" key="1">
    <source>
        <dbReference type="EMBL" id="RLE50286.1"/>
    </source>
</evidence>
<accession>A0A497ET33</accession>
<dbReference type="SUPFAM" id="SSF69065">
    <property type="entry name" value="RNase III domain-like"/>
    <property type="match status" value="1"/>
</dbReference>
<reference evidence="1 2" key="1">
    <citation type="submission" date="2018-06" db="EMBL/GenBank/DDBJ databases">
        <title>Extensive metabolic versatility and redundancy in microbially diverse, dynamic hydrothermal sediments.</title>
        <authorList>
            <person name="Dombrowski N."/>
            <person name="Teske A."/>
            <person name="Baker B.J."/>
        </authorList>
    </citation>
    <scope>NUCLEOTIDE SEQUENCE [LARGE SCALE GENOMIC DNA]</scope>
    <source>
        <strain evidence="1">B66_G16</strain>
    </source>
</reference>
<dbReference type="InterPro" id="IPR036389">
    <property type="entry name" value="RNase_III_sf"/>
</dbReference>
<dbReference type="GO" id="GO:0006396">
    <property type="term" value="P:RNA processing"/>
    <property type="evidence" value="ECO:0007669"/>
    <property type="project" value="InterPro"/>
</dbReference>
<evidence type="ECO:0000313" key="2">
    <source>
        <dbReference type="Proteomes" id="UP000278475"/>
    </source>
</evidence>
<dbReference type="EMBL" id="QMQV01000009">
    <property type="protein sequence ID" value="RLE50286.1"/>
    <property type="molecule type" value="Genomic_DNA"/>
</dbReference>
<organism evidence="1 2">
    <name type="scientific">Thermoproteota archaeon</name>
    <dbReference type="NCBI Taxonomy" id="2056631"/>
    <lineage>
        <taxon>Archaea</taxon>
        <taxon>Thermoproteota</taxon>
    </lineage>
</organism>
<dbReference type="Proteomes" id="UP000278475">
    <property type="component" value="Unassembled WGS sequence"/>
</dbReference>
<dbReference type="Gene3D" id="1.10.1520.20">
    <property type="entry name" value="Ribonuclease III"/>
    <property type="match status" value="1"/>
</dbReference>
<dbReference type="GO" id="GO:0004525">
    <property type="term" value="F:ribonuclease III activity"/>
    <property type="evidence" value="ECO:0007669"/>
    <property type="project" value="InterPro"/>
</dbReference>
<dbReference type="InterPro" id="IPR038133">
    <property type="entry name" value="Ribo_III_sf_archaeal"/>
</dbReference>